<dbReference type="InterPro" id="IPR038492">
    <property type="entry name" value="GBBH-like_N_sf"/>
</dbReference>
<organism evidence="4 5">
    <name type="scientific">Cupriavidus cauae</name>
    <dbReference type="NCBI Taxonomy" id="2608999"/>
    <lineage>
        <taxon>Bacteria</taxon>
        <taxon>Pseudomonadati</taxon>
        <taxon>Pseudomonadota</taxon>
        <taxon>Betaproteobacteria</taxon>
        <taxon>Burkholderiales</taxon>
        <taxon>Burkholderiaceae</taxon>
        <taxon>Cupriavidus</taxon>
    </lineage>
</organism>
<dbReference type="PANTHER" id="PTHR35303:SF5">
    <property type="entry name" value="OS02G0197800 PROTEIN"/>
    <property type="match status" value="1"/>
</dbReference>
<evidence type="ECO:0000313" key="4">
    <source>
        <dbReference type="EMBL" id="KAA6119277.1"/>
    </source>
</evidence>
<comment type="caution">
    <text evidence="4">The sequence shown here is derived from an EMBL/GenBank/DDBJ whole genome shotgun (WGS) entry which is preliminary data.</text>
</comment>
<feature type="domain" description="Gamma-butyrobetaine hydroxylase-like N-terminal" evidence="3">
    <location>
        <begin position="15"/>
        <end position="98"/>
    </location>
</feature>
<dbReference type="InterPro" id="IPR010376">
    <property type="entry name" value="GBBH-like_N"/>
</dbReference>
<keyword evidence="5" id="KW-1185">Reference proteome</keyword>
<keyword evidence="1" id="KW-0479">Metal-binding</keyword>
<dbReference type="EMBL" id="VWRN01000053">
    <property type="protein sequence ID" value="KAA6119277.1"/>
    <property type="molecule type" value="Genomic_DNA"/>
</dbReference>
<evidence type="ECO:0000256" key="1">
    <source>
        <dbReference type="ARBA" id="ARBA00022723"/>
    </source>
</evidence>
<evidence type="ECO:0000313" key="5">
    <source>
        <dbReference type="Proteomes" id="UP000324324"/>
    </source>
</evidence>
<protein>
    <submittedName>
        <fullName evidence="4">DUF971 domain-containing protein</fullName>
    </submittedName>
</protein>
<sequence length="139" mass="15250">MAGLEKDTPHPTALTVHTQSRVLEIGFDNGASFRLPFEYLRVYSPSAEVQGHGPGQEVLQTGKRDVNVTAVEPVGNYAILIRFSDGHDSGIYSWDLLYRLGAEQEALWQDYLRRLEAAGADRDTPMPPAAAHGHGCGHH</sequence>
<dbReference type="Gene3D" id="3.30.2020.30">
    <property type="match status" value="1"/>
</dbReference>
<evidence type="ECO:0000256" key="2">
    <source>
        <dbReference type="ARBA" id="ARBA00023004"/>
    </source>
</evidence>
<name>A0A5M8A6B3_9BURK</name>
<dbReference type="PANTHER" id="PTHR35303">
    <property type="entry name" value="OS02G0197800 PROTEIN"/>
    <property type="match status" value="1"/>
</dbReference>
<reference evidence="4 5" key="1">
    <citation type="submission" date="2019-09" db="EMBL/GenBank/DDBJ databases">
        <title>Isolation of a novel species in the genus Cupriavidus from patients with sepsis using whole genome sequencing.</title>
        <authorList>
            <person name="Kweon O.J."/>
            <person name="Lee M.-K."/>
        </authorList>
    </citation>
    <scope>NUCLEOTIDE SEQUENCE [LARGE SCALE GENOMIC DNA]</scope>
    <source>
        <strain evidence="4 5">MKL-01</strain>
    </source>
</reference>
<dbReference type="RefSeq" id="WP_149320275.1">
    <property type="nucleotide sequence ID" value="NZ_CP080293.1"/>
</dbReference>
<dbReference type="AlphaFoldDB" id="A0A5M8A6B3"/>
<dbReference type="Proteomes" id="UP000324324">
    <property type="component" value="Unassembled WGS sequence"/>
</dbReference>
<proteinExistence type="predicted"/>
<gene>
    <name evidence="4" type="ORF">F1599_21710</name>
</gene>
<evidence type="ECO:0000259" key="3">
    <source>
        <dbReference type="Pfam" id="PF06155"/>
    </source>
</evidence>
<dbReference type="GO" id="GO:0046872">
    <property type="term" value="F:metal ion binding"/>
    <property type="evidence" value="ECO:0007669"/>
    <property type="project" value="UniProtKB-KW"/>
</dbReference>
<keyword evidence="2" id="KW-0408">Iron</keyword>
<dbReference type="Pfam" id="PF06155">
    <property type="entry name" value="GBBH-like_N"/>
    <property type="match status" value="1"/>
</dbReference>
<accession>A0A5M8A6B3</accession>